<dbReference type="Pfam" id="PF00102">
    <property type="entry name" value="Y_phosphatase"/>
    <property type="match status" value="1"/>
</dbReference>
<accession>A0A388K558</accession>
<evidence type="ECO:0000259" key="2">
    <source>
        <dbReference type="PROSITE" id="PS50055"/>
    </source>
</evidence>
<gene>
    <name evidence="3" type="ORF">CBR_g49511</name>
</gene>
<sequence>MPRRWNSEGAEKAAAGLDDDDDEGMLGEQLVSSPSDSERPGTCSNLYNHHQSNQPQVHERTGVLNVGGGVRGGAEEGVGVGGGGGGGGGGSGGSASPRPSVCCLDVGIGEERGGGSRRCARQEVAVGDRSGGTAAAPGGKSVRQLVRRRRQRALGAVVSPHLQLRRRIPGSAPIAVLGTRKGGVGGVYCSARSKGLWGGGRGSGCCWGGGSRTRRARLLRGFGLAFCARHLSRSRAAVDGVGVGAVGGGGGDGSPPTSPISPASAWMGACVARFGPPRTPCIPRMTMSSKSLDHSRGSDSETMDAPVAGEHSKKPLPAGAGASGAAVGAAVGGSGGGAGAPSSKSTLSYPKRVGAPTLDLTLISPSSLERSPSTPSSSSSFAGLGSSRLLLQRRDSDMSIIEMMPSDTQVAWCQQALQALDEIFNSLRPKRGFDRDFQLLQQETDSKEFLAEAGGCSIGLLPGNAKKNRYCDVIPFDNSRVKLSNSEVRMTGTSTDIEGTADYINANFVKVK</sequence>
<dbReference type="STRING" id="69332.A0A388K558"/>
<dbReference type="GO" id="GO:0004725">
    <property type="term" value="F:protein tyrosine phosphatase activity"/>
    <property type="evidence" value="ECO:0007669"/>
    <property type="project" value="InterPro"/>
</dbReference>
<dbReference type="InterPro" id="IPR029021">
    <property type="entry name" value="Prot-tyrosine_phosphatase-like"/>
</dbReference>
<name>A0A388K558_CHABU</name>
<evidence type="ECO:0000256" key="1">
    <source>
        <dbReference type="SAM" id="MobiDB-lite"/>
    </source>
</evidence>
<dbReference type="Gene3D" id="3.90.190.10">
    <property type="entry name" value="Protein tyrosine phosphatase superfamily"/>
    <property type="match status" value="1"/>
</dbReference>
<comment type="caution">
    <text evidence="3">The sequence shown here is derived from an EMBL/GenBank/DDBJ whole genome shotgun (WGS) entry which is preliminary data.</text>
</comment>
<feature type="region of interest" description="Disordered" evidence="1">
    <location>
        <begin position="1"/>
        <end position="97"/>
    </location>
</feature>
<dbReference type="Gramene" id="GBG65149">
    <property type="protein sequence ID" value="GBG65149"/>
    <property type="gene ID" value="CBR_g49511"/>
</dbReference>
<dbReference type="OrthoDB" id="10253954at2759"/>
<feature type="compositionally biased region" description="Polar residues" evidence="1">
    <location>
        <begin position="42"/>
        <end position="56"/>
    </location>
</feature>
<feature type="region of interest" description="Disordered" evidence="1">
    <location>
        <begin position="364"/>
        <end position="383"/>
    </location>
</feature>
<dbReference type="InterPro" id="IPR000242">
    <property type="entry name" value="PTP_cat"/>
</dbReference>
<evidence type="ECO:0000313" key="3">
    <source>
        <dbReference type="EMBL" id="GBG65149.1"/>
    </source>
</evidence>
<dbReference type="PANTHER" id="PTHR19134:SF449">
    <property type="entry name" value="TYROSINE-PROTEIN PHOSPHATASE 1"/>
    <property type="match status" value="1"/>
</dbReference>
<feature type="domain" description="Tyrosine-protein phosphatase" evidence="2">
    <location>
        <begin position="433"/>
        <end position="512"/>
    </location>
</feature>
<dbReference type="EMBL" id="BFEA01000058">
    <property type="protein sequence ID" value="GBG65149.1"/>
    <property type="molecule type" value="Genomic_DNA"/>
</dbReference>
<proteinExistence type="predicted"/>
<evidence type="ECO:0000313" key="4">
    <source>
        <dbReference type="Proteomes" id="UP000265515"/>
    </source>
</evidence>
<feature type="region of interest" description="Disordered" evidence="1">
    <location>
        <begin position="281"/>
        <end position="351"/>
    </location>
</feature>
<dbReference type="PANTHER" id="PTHR19134">
    <property type="entry name" value="RECEPTOR-TYPE TYROSINE-PROTEIN PHOSPHATASE"/>
    <property type="match status" value="1"/>
</dbReference>
<organism evidence="3 4">
    <name type="scientific">Chara braunii</name>
    <name type="common">Braun's stonewort</name>
    <dbReference type="NCBI Taxonomy" id="69332"/>
    <lineage>
        <taxon>Eukaryota</taxon>
        <taxon>Viridiplantae</taxon>
        <taxon>Streptophyta</taxon>
        <taxon>Charophyceae</taxon>
        <taxon>Charales</taxon>
        <taxon>Characeae</taxon>
        <taxon>Chara</taxon>
    </lineage>
</organism>
<feature type="compositionally biased region" description="Gly residues" evidence="1">
    <location>
        <begin position="330"/>
        <end position="339"/>
    </location>
</feature>
<dbReference type="InterPro" id="IPR050348">
    <property type="entry name" value="Protein-Tyr_Phosphatase"/>
</dbReference>
<dbReference type="Proteomes" id="UP000265515">
    <property type="component" value="Unassembled WGS sequence"/>
</dbReference>
<keyword evidence="4" id="KW-1185">Reference proteome</keyword>
<reference evidence="3 4" key="1">
    <citation type="journal article" date="2018" name="Cell">
        <title>The Chara Genome: Secondary Complexity and Implications for Plant Terrestrialization.</title>
        <authorList>
            <person name="Nishiyama T."/>
            <person name="Sakayama H."/>
            <person name="Vries J.D."/>
            <person name="Buschmann H."/>
            <person name="Saint-Marcoux D."/>
            <person name="Ullrich K.K."/>
            <person name="Haas F.B."/>
            <person name="Vanderstraeten L."/>
            <person name="Becker D."/>
            <person name="Lang D."/>
            <person name="Vosolsobe S."/>
            <person name="Rombauts S."/>
            <person name="Wilhelmsson P.K.I."/>
            <person name="Janitza P."/>
            <person name="Kern R."/>
            <person name="Heyl A."/>
            <person name="Rumpler F."/>
            <person name="Villalobos L.I.A.C."/>
            <person name="Clay J.M."/>
            <person name="Skokan R."/>
            <person name="Toyoda A."/>
            <person name="Suzuki Y."/>
            <person name="Kagoshima H."/>
            <person name="Schijlen E."/>
            <person name="Tajeshwar N."/>
            <person name="Catarino B."/>
            <person name="Hetherington A.J."/>
            <person name="Saltykova A."/>
            <person name="Bonnot C."/>
            <person name="Breuninger H."/>
            <person name="Symeonidi A."/>
            <person name="Radhakrishnan G.V."/>
            <person name="Van Nieuwerburgh F."/>
            <person name="Deforce D."/>
            <person name="Chang C."/>
            <person name="Karol K.G."/>
            <person name="Hedrich R."/>
            <person name="Ulvskov P."/>
            <person name="Glockner G."/>
            <person name="Delwiche C.F."/>
            <person name="Petrasek J."/>
            <person name="Van de Peer Y."/>
            <person name="Friml J."/>
            <person name="Beilby M."/>
            <person name="Dolan L."/>
            <person name="Kohara Y."/>
            <person name="Sugano S."/>
            <person name="Fujiyama A."/>
            <person name="Delaux P.-M."/>
            <person name="Quint M."/>
            <person name="TheiBen G."/>
            <person name="Hagemann M."/>
            <person name="Harholt J."/>
            <person name="Dunand C."/>
            <person name="Zachgo S."/>
            <person name="Langdale J."/>
            <person name="Maumus F."/>
            <person name="Straeten D.V.D."/>
            <person name="Gould S.B."/>
            <person name="Rensing S.A."/>
        </authorList>
    </citation>
    <scope>NUCLEOTIDE SEQUENCE [LARGE SCALE GENOMIC DNA]</scope>
    <source>
        <strain evidence="3 4">S276</strain>
    </source>
</reference>
<dbReference type="PROSITE" id="PS50055">
    <property type="entry name" value="TYR_PHOSPHATASE_PTP"/>
    <property type="match status" value="1"/>
</dbReference>
<dbReference type="AlphaFoldDB" id="A0A388K558"/>
<feature type="compositionally biased region" description="Low complexity" evidence="1">
    <location>
        <begin position="318"/>
        <end position="329"/>
    </location>
</feature>
<feature type="compositionally biased region" description="Basic and acidic residues" evidence="1">
    <location>
        <begin position="1"/>
        <end position="11"/>
    </location>
</feature>
<protein>
    <recommendedName>
        <fullName evidence="2">Tyrosine-protein phosphatase domain-containing protein</fullName>
    </recommendedName>
</protein>
<dbReference type="SUPFAM" id="SSF52799">
    <property type="entry name" value="(Phosphotyrosine protein) phosphatases II"/>
    <property type="match status" value="1"/>
</dbReference>
<feature type="compositionally biased region" description="Gly residues" evidence="1">
    <location>
        <begin position="65"/>
        <end position="93"/>
    </location>
</feature>